<sequence>MSPTHPSVDAGIPGPRSRLLDERRRAALPAGLLSVAPVYASSGQDCFLTDVDGNRYIDFAGGLGVLNAGHTPPSVVAAVREQAPRMLHACSMDILDESLAAVGRQSARGGADA</sequence>
<dbReference type="InterPro" id="IPR015424">
    <property type="entry name" value="PyrdxlP-dep_Trfase"/>
</dbReference>
<name>A0ABQ2V254_9ACTN</name>
<dbReference type="InterPro" id="IPR050103">
    <property type="entry name" value="Class-III_PLP-dep_AT"/>
</dbReference>
<comment type="caution">
    <text evidence="2">The sequence shown here is derived from an EMBL/GenBank/DDBJ whole genome shotgun (WGS) entry which is preliminary data.</text>
</comment>
<dbReference type="Gene3D" id="3.90.1150.10">
    <property type="entry name" value="Aspartate Aminotransferase, domain 1"/>
    <property type="match status" value="1"/>
</dbReference>
<dbReference type="InterPro" id="IPR015422">
    <property type="entry name" value="PyrdxlP-dep_Trfase_small"/>
</dbReference>
<dbReference type="RefSeq" id="WP_189300655.1">
    <property type="nucleotide sequence ID" value="NZ_BMRP01000010.1"/>
</dbReference>
<dbReference type="Pfam" id="PF00202">
    <property type="entry name" value="Aminotran_3"/>
    <property type="match status" value="1"/>
</dbReference>
<dbReference type="Proteomes" id="UP000654471">
    <property type="component" value="Unassembled WGS sequence"/>
</dbReference>
<evidence type="ECO:0000313" key="2">
    <source>
        <dbReference type="EMBL" id="GGU65285.1"/>
    </source>
</evidence>
<dbReference type="SUPFAM" id="SSF53383">
    <property type="entry name" value="PLP-dependent transferases"/>
    <property type="match status" value="1"/>
</dbReference>
<organism evidence="2 3">
    <name type="scientific">Streptomyces albospinus</name>
    <dbReference type="NCBI Taxonomy" id="285515"/>
    <lineage>
        <taxon>Bacteria</taxon>
        <taxon>Bacillati</taxon>
        <taxon>Actinomycetota</taxon>
        <taxon>Actinomycetes</taxon>
        <taxon>Kitasatosporales</taxon>
        <taxon>Streptomycetaceae</taxon>
        <taxon>Streptomyces</taxon>
    </lineage>
</organism>
<evidence type="ECO:0000313" key="3">
    <source>
        <dbReference type="Proteomes" id="UP000654471"/>
    </source>
</evidence>
<keyword evidence="3" id="KW-1185">Reference proteome</keyword>
<comment type="cofactor">
    <cofactor evidence="1">
        <name>pyridoxal 5'-phosphate</name>
        <dbReference type="ChEBI" id="CHEBI:597326"/>
    </cofactor>
</comment>
<gene>
    <name evidence="2" type="ORF">GCM10010211_33000</name>
</gene>
<reference evidence="3" key="1">
    <citation type="journal article" date="2019" name="Int. J. Syst. Evol. Microbiol.">
        <title>The Global Catalogue of Microorganisms (GCM) 10K type strain sequencing project: providing services to taxonomists for standard genome sequencing and annotation.</title>
        <authorList>
            <consortium name="The Broad Institute Genomics Platform"/>
            <consortium name="The Broad Institute Genome Sequencing Center for Infectious Disease"/>
            <person name="Wu L."/>
            <person name="Ma J."/>
        </authorList>
    </citation>
    <scope>NUCLEOTIDE SEQUENCE [LARGE SCALE GENOMIC DNA]</scope>
    <source>
        <strain evidence="3">JCM 3399</strain>
    </source>
</reference>
<dbReference type="PANTHER" id="PTHR11986">
    <property type="entry name" value="AMINOTRANSFERASE CLASS III"/>
    <property type="match status" value="1"/>
</dbReference>
<proteinExistence type="predicted"/>
<evidence type="ECO:0000256" key="1">
    <source>
        <dbReference type="ARBA" id="ARBA00001933"/>
    </source>
</evidence>
<dbReference type="InterPro" id="IPR005814">
    <property type="entry name" value="Aminotrans_3"/>
</dbReference>
<accession>A0ABQ2V254</accession>
<dbReference type="EMBL" id="BMRP01000010">
    <property type="protein sequence ID" value="GGU65285.1"/>
    <property type="molecule type" value="Genomic_DNA"/>
</dbReference>
<evidence type="ECO:0008006" key="4">
    <source>
        <dbReference type="Google" id="ProtNLM"/>
    </source>
</evidence>
<protein>
    <recommendedName>
        <fullName evidence="4">Aminotransferase</fullName>
    </recommendedName>
</protein>